<feature type="transmembrane region" description="Helical" evidence="5">
    <location>
        <begin position="145"/>
        <end position="168"/>
    </location>
</feature>
<comment type="subcellular location">
    <subcellularLocation>
        <location evidence="1">Membrane</location>
    </subcellularLocation>
</comment>
<dbReference type="PROSITE" id="PS50262">
    <property type="entry name" value="G_PROTEIN_RECEP_F1_2"/>
    <property type="match status" value="1"/>
</dbReference>
<comment type="caution">
    <text evidence="7">The sequence shown here is derived from an EMBL/GenBank/DDBJ whole genome shotgun (WGS) entry which is preliminary data.</text>
</comment>
<dbReference type="Gene3D" id="1.20.1070.10">
    <property type="entry name" value="Rhodopsin 7-helix transmembrane proteins"/>
    <property type="match status" value="1"/>
</dbReference>
<dbReference type="EMBL" id="CAJOBG010004870">
    <property type="protein sequence ID" value="CAF4129720.1"/>
    <property type="molecule type" value="Genomic_DNA"/>
</dbReference>
<feature type="transmembrane region" description="Helical" evidence="5">
    <location>
        <begin position="244"/>
        <end position="264"/>
    </location>
</feature>
<evidence type="ECO:0000256" key="3">
    <source>
        <dbReference type="ARBA" id="ARBA00022989"/>
    </source>
</evidence>
<gene>
    <name evidence="8" type="ORF">OVN521_LOCUS22440</name>
    <name evidence="7" type="ORF">WKI299_LOCUS3387</name>
</gene>
<reference evidence="7" key="1">
    <citation type="submission" date="2021-02" db="EMBL/GenBank/DDBJ databases">
        <authorList>
            <person name="Nowell W R."/>
        </authorList>
    </citation>
    <scope>NUCLEOTIDE SEQUENCE</scope>
</reference>
<dbReference type="Proteomes" id="UP000663866">
    <property type="component" value="Unassembled WGS sequence"/>
</dbReference>
<evidence type="ECO:0000256" key="1">
    <source>
        <dbReference type="ARBA" id="ARBA00004370"/>
    </source>
</evidence>
<feature type="transmembrane region" description="Helical" evidence="5">
    <location>
        <begin position="65"/>
        <end position="84"/>
    </location>
</feature>
<keyword evidence="4 5" id="KW-0472">Membrane</keyword>
<keyword evidence="10" id="KW-1185">Reference proteome</keyword>
<feature type="transmembrane region" description="Helical" evidence="5">
    <location>
        <begin position="284"/>
        <end position="303"/>
    </location>
</feature>
<proteinExistence type="predicted"/>
<evidence type="ECO:0000313" key="10">
    <source>
        <dbReference type="Proteomes" id="UP000663866"/>
    </source>
</evidence>
<feature type="transmembrane region" description="Helical" evidence="5">
    <location>
        <begin position="104"/>
        <end position="125"/>
    </location>
</feature>
<dbReference type="GO" id="GO:0016020">
    <property type="term" value="C:membrane"/>
    <property type="evidence" value="ECO:0007669"/>
    <property type="project" value="UniProtKB-SubCell"/>
</dbReference>
<feature type="domain" description="G-protein coupled receptors family 1 profile" evidence="6">
    <location>
        <begin position="43"/>
        <end position="304"/>
    </location>
</feature>
<protein>
    <recommendedName>
        <fullName evidence="6">G-protein coupled receptors family 1 profile domain-containing protein</fullName>
    </recommendedName>
</protein>
<evidence type="ECO:0000313" key="9">
    <source>
        <dbReference type="Proteomes" id="UP000663856"/>
    </source>
</evidence>
<evidence type="ECO:0000313" key="8">
    <source>
        <dbReference type="EMBL" id="CAF4129720.1"/>
    </source>
</evidence>
<evidence type="ECO:0000313" key="7">
    <source>
        <dbReference type="EMBL" id="CAF1972506.1"/>
    </source>
</evidence>
<dbReference type="SUPFAM" id="SSF81321">
    <property type="entry name" value="Family A G protein-coupled receptor-like"/>
    <property type="match status" value="1"/>
</dbReference>
<sequence>MYSSKDTENQSLAEQESKNFNMAISFPVRFWIFLISLIPSFVCYVFALWHLLCDRVLRGTLSNHTIILLLIINLIYELINIPLYLSYFYHFGNVFPSTPNVCLFWIFIDEGLFSISLLIFVWATVERYIIIFHKKSISTWKGRALFHYSPLIILFIYLFLFFSFTVIFPPCKNTFEYDAPICGFPVGYYDVKLVGIWDVLFHDISPVVVMAVFNVVLFFRVILRKRRWTQLIEWGKYRKMAIQLLSISALYFFLHIPDMILTLGTFSGAHISFSDVFDTYTKFFSTYTTFLLPFASAVSLPILKTKLKNLYPYRFQPKRLHSMTIEFNRGTDARQINALLPMVN</sequence>
<keyword evidence="3 5" id="KW-1133">Transmembrane helix</keyword>
<evidence type="ECO:0000256" key="5">
    <source>
        <dbReference type="SAM" id="Phobius"/>
    </source>
</evidence>
<dbReference type="AlphaFoldDB" id="A0A816M3E0"/>
<evidence type="ECO:0000256" key="2">
    <source>
        <dbReference type="ARBA" id="ARBA00022692"/>
    </source>
</evidence>
<feature type="transmembrane region" description="Helical" evidence="5">
    <location>
        <begin position="30"/>
        <end position="53"/>
    </location>
</feature>
<feature type="transmembrane region" description="Helical" evidence="5">
    <location>
        <begin position="204"/>
        <end position="223"/>
    </location>
</feature>
<evidence type="ECO:0000256" key="4">
    <source>
        <dbReference type="ARBA" id="ARBA00023136"/>
    </source>
</evidence>
<accession>A0A816M3E0</accession>
<keyword evidence="2 5" id="KW-0812">Transmembrane</keyword>
<dbReference type="Proteomes" id="UP000663856">
    <property type="component" value="Unassembled WGS sequence"/>
</dbReference>
<dbReference type="EMBL" id="CAJNRF010000638">
    <property type="protein sequence ID" value="CAF1972506.1"/>
    <property type="molecule type" value="Genomic_DNA"/>
</dbReference>
<name>A0A816M3E0_9BILA</name>
<evidence type="ECO:0000259" key="6">
    <source>
        <dbReference type="PROSITE" id="PS50262"/>
    </source>
</evidence>
<organism evidence="7 9">
    <name type="scientific">Rotaria magnacalcarata</name>
    <dbReference type="NCBI Taxonomy" id="392030"/>
    <lineage>
        <taxon>Eukaryota</taxon>
        <taxon>Metazoa</taxon>
        <taxon>Spiralia</taxon>
        <taxon>Gnathifera</taxon>
        <taxon>Rotifera</taxon>
        <taxon>Eurotatoria</taxon>
        <taxon>Bdelloidea</taxon>
        <taxon>Philodinida</taxon>
        <taxon>Philodinidae</taxon>
        <taxon>Rotaria</taxon>
    </lineage>
</organism>
<dbReference type="InterPro" id="IPR017452">
    <property type="entry name" value="GPCR_Rhodpsn_7TM"/>
</dbReference>